<dbReference type="Proteomes" id="UP000316196">
    <property type="component" value="Unassembled WGS sequence"/>
</dbReference>
<dbReference type="PROSITE" id="PS51257">
    <property type="entry name" value="PROKAR_LIPOPROTEIN"/>
    <property type="match status" value="1"/>
</dbReference>
<evidence type="ECO:0000313" key="5">
    <source>
        <dbReference type="Proteomes" id="UP000316196"/>
    </source>
</evidence>
<gene>
    <name evidence="4" type="ORF">FB460_2384</name>
</gene>
<dbReference type="Pfam" id="PF14530">
    <property type="entry name" value="DUF4439"/>
    <property type="match status" value="1"/>
</dbReference>
<feature type="compositionally biased region" description="Pro residues" evidence="1">
    <location>
        <begin position="95"/>
        <end position="113"/>
    </location>
</feature>
<proteinExistence type="predicted"/>
<organism evidence="4 5">
    <name type="scientific">Propioniferax innocua</name>
    <dbReference type="NCBI Taxonomy" id="1753"/>
    <lineage>
        <taxon>Bacteria</taxon>
        <taxon>Bacillati</taxon>
        <taxon>Actinomycetota</taxon>
        <taxon>Actinomycetes</taxon>
        <taxon>Propionibacteriales</taxon>
        <taxon>Propionibacteriaceae</taxon>
        <taxon>Propioniferax</taxon>
    </lineage>
</organism>
<reference evidence="4 5" key="1">
    <citation type="submission" date="2019-06" db="EMBL/GenBank/DDBJ databases">
        <title>Sequencing the genomes of 1000 actinobacteria strains.</title>
        <authorList>
            <person name="Klenk H.-P."/>
        </authorList>
    </citation>
    <scope>NUCLEOTIDE SEQUENCE [LARGE SCALE GENOMIC DNA]</scope>
    <source>
        <strain evidence="4 5">DSM 8251</strain>
    </source>
</reference>
<dbReference type="InterPro" id="IPR029447">
    <property type="entry name" value="DUF4439"/>
</dbReference>
<evidence type="ECO:0000259" key="3">
    <source>
        <dbReference type="Pfam" id="PF14530"/>
    </source>
</evidence>
<feature type="domain" description="DUF4439" evidence="3">
    <location>
        <begin position="194"/>
        <end position="317"/>
    </location>
</feature>
<accession>A0A542ZAD9</accession>
<protein>
    <submittedName>
        <fullName evidence="4">Uncharacterized protein DUF4439</fullName>
    </submittedName>
</protein>
<name>A0A542ZAD9_9ACTN</name>
<feature type="chain" id="PRO_5038444496" evidence="2">
    <location>
        <begin position="18"/>
        <end position="321"/>
    </location>
</feature>
<dbReference type="RefSeq" id="WP_170210080.1">
    <property type="nucleotide sequence ID" value="NZ_BAAAMD010000003.1"/>
</dbReference>
<evidence type="ECO:0000256" key="1">
    <source>
        <dbReference type="SAM" id="MobiDB-lite"/>
    </source>
</evidence>
<keyword evidence="5" id="KW-1185">Reference proteome</keyword>
<dbReference type="InterPro" id="IPR012347">
    <property type="entry name" value="Ferritin-like"/>
</dbReference>
<keyword evidence="2" id="KW-0732">Signal</keyword>
<feature type="region of interest" description="Disordered" evidence="1">
    <location>
        <begin position="83"/>
        <end position="119"/>
    </location>
</feature>
<dbReference type="EMBL" id="VFOR01000003">
    <property type="protein sequence ID" value="TQL57308.1"/>
    <property type="molecule type" value="Genomic_DNA"/>
</dbReference>
<dbReference type="SUPFAM" id="SSF47240">
    <property type="entry name" value="Ferritin-like"/>
    <property type="match status" value="1"/>
</dbReference>
<sequence length="321" mass="34069">MLTRRALLLGSAVVAVAGCSPAPTITGGPTAPPEVPPLPEFPGAKEAQAQEFALQQTARSLAEHGLPSGKDLQQAHTARLTALRHPEPQLRPTTEPTPQPGFTPEPMPATDAPPPRDRREAARLMRTQLKATHAAHRERALEATGAAALLWASLSAACAAEPEALGDTRRPELVPTTPTLLPETTPAKCMGDLLAETHAVIYVMQTALGILGGNEARALETTLGRRRDVRARLTSELAAMDADAPAALPAYDVPTLRGDAAEARRLIAKVEARYARFVGPMIAAVEPMREYGTNLLADAHASSVRWGAALIVWPGWPDPVD</sequence>
<dbReference type="InterPro" id="IPR009078">
    <property type="entry name" value="Ferritin-like_SF"/>
</dbReference>
<comment type="caution">
    <text evidence="4">The sequence shown here is derived from an EMBL/GenBank/DDBJ whole genome shotgun (WGS) entry which is preliminary data.</text>
</comment>
<evidence type="ECO:0000313" key="4">
    <source>
        <dbReference type="EMBL" id="TQL57308.1"/>
    </source>
</evidence>
<dbReference type="AlphaFoldDB" id="A0A542ZAD9"/>
<dbReference type="Gene3D" id="1.20.1260.10">
    <property type="match status" value="1"/>
</dbReference>
<feature type="signal peptide" evidence="2">
    <location>
        <begin position="1"/>
        <end position="17"/>
    </location>
</feature>
<evidence type="ECO:0000256" key="2">
    <source>
        <dbReference type="SAM" id="SignalP"/>
    </source>
</evidence>